<dbReference type="HOGENOM" id="CLU_1963720_0_0_1"/>
<evidence type="ECO:0008006" key="3">
    <source>
        <dbReference type="Google" id="ProtNLM"/>
    </source>
</evidence>
<dbReference type="KEGG" id="ehx:EMIHUDRAFT_436027"/>
<name>A0A0D3J9C3_EMIH1</name>
<accession>A0A0D3J9C3</accession>
<dbReference type="Proteomes" id="UP000013827">
    <property type="component" value="Unassembled WGS sequence"/>
</dbReference>
<proteinExistence type="predicted"/>
<dbReference type="AlphaFoldDB" id="A0A0D3J9C3"/>
<keyword evidence="2" id="KW-1185">Reference proteome</keyword>
<sequence>MKPMAQLTELLLDWVDTRSPHFVVASQADMARNNMCDSCVDVINPTKIVRTKPCKCCEMYFCASCRAAHWSTCERCKRRKRCLPCLESNADRVWEGDYEDHDRLCERCSEEVEDDSDTDENMFGGYDW</sequence>
<reference evidence="2" key="1">
    <citation type="journal article" date="2013" name="Nature">
        <title>Pan genome of the phytoplankton Emiliania underpins its global distribution.</title>
        <authorList>
            <person name="Read B.A."/>
            <person name="Kegel J."/>
            <person name="Klute M.J."/>
            <person name="Kuo A."/>
            <person name="Lefebvre S.C."/>
            <person name="Maumus F."/>
            <person name="Mayer C."/>
            <person name="Miller J."/>
            <person name="Monier A."/>
            <person name="Salamov A."/>
            <person name="Young J."/>
            <person name="Aguilar M."/>
            <person name="Claverie J.M."/>
            <person name="Frickenhaus S."/>
            <person name="Gonzalez K."/>
            <person name="Herman E.K."/>
            <person name="Lin Y.C."/>
            <person name="Napier J."/>
            <person name="Ogata H."/>
            <person name="Sarno A.F."/>
            <person name="Shmutz J."/>
            <person name="Schroeder D."/>
            <person name="de Vargas C."/>
            <person name="Verret F."/>
            <person name="von Dassow P."/>
            <person name="Valentin K."/>
            <person name="Van de Peer Y."/>
            <person name="Wheeler G."/>
            <person name="Dacks J.B."/>
            <person name="Delwiche C.F."/>
            <person name="Dyhrman S.T."/>
            <person name="Glockner G."/>
            <person name="John U."/>
            <person name="Richards T."/>
            <person name="Worden A.Z."/>
            <person name="Zhang X."/>
            <person name="Grigoriev I.V."/>
            <person name="Allen A.E."/>
            <person name="Bidle K."/>
            <person name="Borodovsky M."/>
            <person name="Bowler C."/>
            <person name="Brownlee C."/>
            <person name="Cock J.M."/>
            <person name="Elias M."/>
            <person name="Gladyshev V.N."/>
            <person name="Groth M."/>
            <person name="Guda C."/>
            <person name="Hadaegh A."/>
            <person name="Iglesias-Rodriguez M.D."/>
            <person name="Jenkins J."/>
            <person name="Jones B.M."/>
            <person name="Lawson T."/>
            <person name="Leese F."/>
            <person name="Lindquist E."/>
            <person name="Lobanov A."/>
            <person name="Lomsadze A."/>
            <person name="Malik S.B."/>
            <person name="Marsh M.E."/>
            <person name="Mackinder L."/>
            <person name="Mock T."/>
            <person name="Mueller-Roeber B."/>
            <person name="Pagarete A."/>
            <person name="Parker M."/>
            <person name="Probert I."/>
            <person name="Quesneville H."/>
            <person name="Raines C."/>
            <person name="Rensing S.A."/>
            <person name="Riano-Pachon D.M."/>
            <person name="Richier S."/>
            <person name="Rokitta S."/>
            <person name="Shiraiwa Y."/>
            <person name="Soanes D.M."/>
            <person name="van der Giezen M."/>
            <person name="Wahlund T.M."/>
            <person name="Williams B."/>
            <person name="Wilson W."/>
            <person name="Wolfe G."/>
            <person name="Wurch L.L."/>
        </authorList>
    </citation>
    <scope>NUCLEOTIDE SEQUENCE</scope>
</reference>
<organism evidence="1 2">
    <name type="scientific">Emiliania huxleyi (strain CCMP1516)</name>
    <dbReference type="NCBI Taxonomy" id="280463"/>
    <lineage>
        <taxon>Eukaryota</taxon>
        <taxon>Haptista</taxon>
        <taxon>Haptophyta</taxon>
        <taxon>Prymnesiophyceae</taxon>
        <taxon>Isochrysidales</taxon>
        <taxon>Noelaerhabdaceae</taxon>
        <taxon>Emiliania</taxon>
    </lineage>
</organism>
<dbReference type="GeneID" id="17265606"/>
<reference evidence="1" key="2">
    <citation type="submission" date="2024-10" db="UniProtKB">
        <authorList>
            <consortium name="EnsemblProtists"/>
        </authorList>
    </citation>
    <scope>IDENTIFICATION</scope>
</reference>
<evidence type="ECO:0000313" key="2">
    <source>
        <dbReference type="Proteomes" id="UP000013827"/>
    </source>
</evidence>
<evidence type="ECO:0000313" key="1">
    <source>
        <dbReference type="EnsemblProtists" id="EOD20108"/>
    </source>
</evidence>
<dbReference type="RefSeq" id="XP_005772537.1">
    <property type="nucleotide sequence ID" value="XM_005772480.1"/>
</dbReference>
<dbReference type="PaxDb" id="2903-EOD20108"/>
<protein>
    <recommendedName>
        <fullName evidence="3">RING-type domain-containing protein</fullName>
    </recommendedName>
</protein>
<dbReference type="EnsemblProtists" id="EOD20108">
    <property type="protein sequence ID" value="EOD20108"/>
    <property type="gene ID" value="EMIHUDRAFT_436027"/>
</dbReference>